<keyword evidence="6" id="KW-1185">Reference proteome</keyword>
<keyword evidence="3" id="KW-0472">Membrane</keyword>
<dbReference type="EMBL" id="JAHLDV010000005">
    <property type="protein sequence ID" value="MBU3158865.1"/>
    <property type="molecule type" value="Genomic_DNA"/>
</dbReference>
<gene>
    <name evidence="5" type="ORF">KPL37_03680</name>
</gene>
<proteinExistence type="predicted"/>
<dbReference type="Proteomes" id="UP000776252">
    <property type="component" value="Unassembled WGS sequence"/>
</dbReference>
<keyword evidence="3" id="KW-0812">Transmembrane</keyword>
<organism evidence="5 6">
    <name type="scientific">Clostridium frigoris</name>
    <dbReference type="NCBI Taxonomy" id="205327"/>
    <lineage>
        <taxon>Bacteria</taxon>
        <taxon>Bacillati</taxon>
        <taxon>Bacillota</taxon>
        <taxon>Clostridia</taxon>
        <taxon>Eubacteriales</taxon>
        <taxon>Clostridiaceae</taxon>
        <taxon>Clostridium</taxon>
    </lineage>
</organism>
<dbReference type="Pfam" id="PF13365">
    <property type="entry name" value="Trypsin_2"/>
    <property type="match status" value="1"/>
</dbReference>
<keyword evidence="2" id="KW-0378">Hydrolase</keyword>
<dbReference type="InterPro" id="IPR001478">
    <property type="entry name" value="PDZ"/>
</dbReference>
<dbReference type="Pfam" id="PF13180">
    <property type="entry name" value="PDZ_2"/>
    <property type="match status" value="1"/>
</dbReference>
<reference evidence="5 6" key="1">
    <citation type="submission" date="2021-06" db="EMBL/GenBank/DDBJ databases">
        <title>Clostridia strains as spoilage organisms.</title>
        <authorList>
            <person name="Wambui J."/>
            <person name="Stephan R."/>
            <person name="Stevens M.J.A."/>
        </authorList>
    </citation>
    <scope>NUCLEOTIDE SEQUENCE [LARGE SCALE GENOMIC DNA]</scope>
    <source>
        <strain evidence="5 6">DSM 14204</strain>
    </source>
</reference>
<evidence type="ECO:0000256" key="3">
    <source>
        <dbReference type="SAM" id="Phobius"/>
    </source>
</evidence>
<evidence type="ECO:0000313" key="6">
    <source>
        <dbReference type="Proteomes" id="UP000776252"/>
    </source>
</evidence>
<evidence type="ECO:0000313" key="5">
    <source>
        <dbReference type="EMBL" id="MBU3158865.1"/>
    </source>
</evidence>
<dbReference type="RefSeq" id="WP_216146073.1">
    <property type="nucleotide sequence ID" value="NZ_JAHLDV010000005.1"/>
</dbReference>
<dbReference type="PANTHER" id="PTHR43343:SF3">
    <property type="entry name" value="PROTEASE DO-LIKE 8, CHLOROPLASTIC"/>
    <property type="match status" value="1"/>
</dbReference>
<comment type="caution">
    <text evidence="5">The sequence shown here is derived from an EMBL/GenBank/DDBJ whole genome shotgun (WGS) entry which is preliminary data.</text>
</comment>
<dbReference type="InterPro" id="IPR051201">
    <property type="entry name" value="Chloro_Bact_Ser_Proteases"/>
</dbReference>
<sequence>MNNKDDYKVNEEIRDALWKNADRGQDIFGEIKFRKNNKRIYFKALLKVILFMMIAALSGGITANYVISKGESQKNISGDLTQSKLEENNKAIYANSISDVIRKVSPTVVGISVKVEGVEGTPELSGSGIIFKSEGFIITNYHIIENATEINVKLSNYKVLKAKVIGTDAISDLAVIKVEASNLPVAKLGDSSKVNVGDLAIAIGNPIGEQFSGVVTSGIISALDRKINIVDKKTGEQTIYKVIQTDADINQGNSGGALCNINGEVIGVNSLKIGSASEVSGVSFAININVAKEIISDLMTYGKVIRPAIGIYGVPAISVGNNGIEGVYVQEVVSDSGADIAGIIPTDIITQVGGVGVKNMEELSNVLDKYKVAKSVHCNVQRNGKVKDVSIILSELKATNEP</sequence>
<keyword evidence="1" id="KW-0645">Protease</keyword>
<protein>
    <submittedName>
        <fullName evidence="5">Trypsin-like peptidase domain-containing protein</fullName>
    </submittedName>
</protein>
<keyword evidence="3" id="KW-1133">Transmembrane helix</keyword>
<feature type="transmembrane region" description="Helical" evidence="3">
    <location>
        <begin position="44"/>
        <end position="67"/>
    </location>
</feature>
<feature type="domain" description="PDZ" evidence="4">
    <location>
        <begin position="307"/>
        <end position="384"/>
    </location>
</feature>
<name>A0ABS6BQW7_9CLOT</name>
<accession>A0ABS6BQW7</accession>
<evidence type="ECO:0000256" key="1">
    <source>
        <dbReference type="ARBA" id="ARBA00022670"/>
    </source>
</evidence>
<dbReference type="SMART" id="SM00228">
    <property type="entry name" value="PDZ"/>
    <property type="match status" value="1"/>
</dbReference>
<evidence type="ECO:0000259" key="4">
    <source>
        <dbReference type="SMART" id="SM00228"/>
    </source>
</evidence>
<evidence type="ECO:0000256" key="2">
    <source>
        <dbReference type="ARBA" id="ARBA00022801"/>
    </source>
</evidence>
<dbReference type="PANTHER" id="PTHR43343">
    <property type="entry name" value="PEPTIDASE S12"/>
    <property type="match status" value="1"/>
</dbReference>